<dbReference type="Proteomes" id="UP000589626">
    <property type="component" value="Unassembled WGS sequence"/>
</dbReference>
<keyword evidence="2" id="KW-0472">Membrane</keyword>
<proteinExistence type="predicted"/>
<dbReference type="EMBL" id="JACHWR010000001">
    <property type="protein sequence ID" value="MBB3041647.1"/>
    <property type="molecule type" value="Genomic_DNA"/>
</dbReference>
<feature type="compositionally biased region" description="Acidic residues" evidence="1">
    <location>
        <begin position="13"/>
        <end position="26"/>
    </location>
</feature>
<evidence type="ECO:0000256" key="1">
    <source>
        <dbReference type="SAM" id="MobiDB-lite"/>
    </source>
</evidence>
<keyword evidence="2" id="KW-1133">Transmembrane helix</keyword>
<dbReference type="RefSeq" id="WP_183591527.1">
    <property type="nucleotide sequence ID" value="NZ_JACHWR010000001.1"/>
</dbReference>
<keyword evidence="2" id="KW-0812">Transmembrane</keyword>
<dbReference type="AlphaFoldDB" id="A0A7W4VTS9"/>
<evidence type="ECO:0008006" key="5">
    <source>
        <dbReference type="Google" id="ProtNLM"/>
    </source>
</evidence>
<accession>A0A7W4VTS9</accession>
<feature type="region of interest" description="Disordered" evidence="1">
    <location>
        <begin position="1"/>
        <end position="32"/>
    </location>
</feature>
<gene>
    <name evidence="3" type="ORF">FHU40_001448</name>
</gene>
<dbReference type="Pfam" id="PF11222">
    <property type="entry name" value="DUF3017"/>
    <property type="match status" value="1"/>
</dbReference>
<organism evidence="3 4">
    <name type="scientific">Nocardioides soli</name>
    <dbReference type="NCBI Taxonomy" id="1036020"/>
    <lineage>
        <taxon>Bacteria</taxon>
        <taxon>Bacillati</taxon>
        <taxon>Actinomycetota</taxon>
        <taxon>Actinomycetes</taxon>
        <taxon>Propionibacteriales</taxon>
        <taxon>Nocardioidaceae</taxon>
        <taxon>Nocardioides</taxon>
    </lineage>
</organism>
<dbReference type="InterPro" id="IPR021385">
    <property type="entry name" value="DUF3017"/>
</dbReference>
<feature type="transmembrane region" description="Helical" evidence="2">
    <location>
        <begin position="67"/>
        <end position="84"/>
    </location>
</feature>
<name>A0A7W4VTS9_9ACTN</name>
<protein>
    <recommendedName>
        <fullName evidence="5">DUF3017 domain-containing protein</fullName>
    </recommendedName>
</protein>
<evidence type="ECO:0000256" key="2">
    <source>
        <dbReference type="SAM" id="Phobius"/>
    </source>
</evidence>
<reference evidence="3 4" key="1">
    <citation type="submission" date="2020-08" db="EMBL/GenBank/DDBJ databases">
        <title>Sequencing the genomes of 1000 actinobacteria strains.</title>
        <authorList>
            <person name="Klenk H.-P."/>
        </authorList>
    </citation>
    <scope>NUCLEOTIDE SEQUENCE [LARGE SCALE GENOMIC DNA]</scope>
    <source>
        <strain evidence="3 4">DSM 105498</strain>
    </source>
</reference>
<evidence type="ECO:0000313" key="4">
    <source>
        <dbReference type="Proteomes" id="UP000589626"/>
    </source>
</evidence>
<keyword evidence="4" id="KW-1185">Reference proteome</keyword>
<feature type="transmembrane region" description="Helical" evidence="2">
    <location>
        <begin position="41"/>
        <end position="61"/>
    </location>
</feature>
<comment type="caution">
    <text evidence="3">The sequence shown here is derived from an EMBL/GenBank/DDBJ whole genome shotgun (WGS) entry which is preliminary data.</text>
</comment>
<feature type="transmembrane region" description="Helical" evidence="2">
    <location>
        <begin position="96"/>
        <end position="116"/>
    </location>
</feature>
<sequence length="121" mass="12555">MSDSDQPPGPPEPAEEEEPTSAEDTGEGAPRRYPSTIGGGFYLLVLAVVAIAIGVVTTGAWRGGIRWFGGALIFAAVVRAVLPAKDAGMLAVRARWWDCLLLAGTGVALILLASSIPDQPL</sequence>
<evidence type="ECO:0000313" key="3">
    <source>
        <dbReference type="EMBL" id="MBB3041647.1"/>
    </source>
</evidence>